<dbReference type="Proteomes" id="UP000593574">
    <property type="component" value="Unassembled WGS sequence"/>
</dbReference>
<reference evidence="1 2" key="1">
    <citation type="journal article" date="2019" name="Genome Biol. Evol.">
        <title>Insights into the evolution of the New World diploid cottons (Gossypium, subgenus Houzingenia) based on genome sequencing.</title>
        <authorList>
            <person name="Grover C.E."/>
            <person name="Arick M.A. 2nd"/>
            <person name="Thrash A."/>
            <person name="Conover J.L."/>
            <person name="Sanders W.S."/>
            <person name="Peterson D.G."/>
            <person name="Frelichowski J.E."/>
            <person name="Scheffler J.A."/>
            <person name="Scheffler B.E."/>
            <person name="Wendel J.F."/>
        </authorList>
    </citation>
    <scope>NUCLEOTIDE SEQUENCE [LARGE SCALE GENOMIC DNA]</scope>
    <source>
        <strain evidence="1">4</strain>
        <tissue evidence="1">Leaf</tissue>
    </source>
</reference>
<sequence length="19" mass="2210">MNLLIKVIDSVKKKKLIIL</sequence>
<protein>
    <submittedName>
        <fullName evidence="1">Uncharacterized protein</fullName>
    </submittedName>
</protein>
<dbReference type="EMBL" id="JABEZV010000010">
    <property type="protein sequence ID" value="MBA0722747.1"/>
    <property type="molecule type" value="Genomic_DNA"/>
</dbReference>
<gene>
    <name evidence="1" type="ORF">Golax_003398</name>
</gene>
<dbReference type="AlphaFoldDB" id="A0A7J9AFD1"/>
<proteinExistence type="predicted"/>
<evidence type="ECO:0000313" key="2">
    <source>
        <dbReference type="Proteomes" id="UP000593574"/>
    </source>
</evidence>
<evidence type="ECO:0000313" key="1">
    <source>
        <dbReference type="EMBL" id="MBA0722747.1"/>
    </source>
</evidence>
<comment type="caution">
    <text evidence="1">The sequence shown here is derived from an EMBL/GenBank/DDBJ whole genome shotgun (WGS) entry which is preliminary data.</text>
</comment>
<organism evidence="1 2">
    <name type="scientific">Gossypium laxum</name>
    <dbReference type="NCBI Taxonomy" id="34288"/>
    <lineage>
        <taxon>Eukaryota</taxon>
        <taxon>Viridiplantae</taxon>
        <taxon>Streptophyta</taxon>
        <taxon>Embryophyta</taxon>
        <taxon>Tracheophyta</taxon>
        <taxon>Spermatophyta</taxon>
        <taxon>Magnoliopsida</taxon>
        <taxon>eudicotyledons</taxon>
        <taxon>Gunneridae</taxon>
        <taxon>Pentapetalae</taxon>
        <taxon>rosids</taxon>
        <taxon>malvids</taxon>
        <taxon>Malvales</taxon>
        <taxon>Malvaceae</taxon>
        <taxon>Malvoideae</taxon>
        <taxon>Gossypium</taxon>
    </lineage>
</organism>
<keyword evidence="2" id="KW-1185">Reference proteome</keyword>
<name>A0A7J9AFD1_9ROSI</name>
<accession>A0A7J9AFD1</accession>